<dbReference type="Proteomes" id="UP000030321">
    <property type="component" value="Unassembled WGS sequence"/>
</dbReference>
<reference evidence="2" key="1">
    <citation type="journal article" date="2015" name="Genome">
        <title>Whole Genome Sequence of the Non-Microcystin-Producing Microcystis aeruginosa Strain NIES-44.</title>
        <authorList>
            <person name="Okano K."/>
            <person name="Miyata N."/>
            <person name="Ozaki Y."/>
        </authorList>
    </citation>
    <scope>NUCLEOTIDE SEQUENCE [LARGE SCALE GENOMIC DNA]</scope>
    <source>
        <strain evidence="2">NIES-44</strain>
    </source>
</reference>
<gene>
    <name evidence="1" type="ORF">N44_04768</name>
</gene>
<evidence type="ECO:0000313" key="2">
    <source>
        <dbReference type="Proteomes" id="UP000030321"/>
    </source>
</evidence>
<dbReference type="EMBL" id="BBPA01000077">
    <property type="protein sequence ID" value="GAL95912.1"/>
    <property type="molecule type" value="Genomic_DNA"/>
</dbReference>
<sequence>MWGSGEWGEQSCLLPIAYCLLPAASFLPPPVSHLLNGH</sequence>
<proteinExistence type="predicted"/>
<accession>A0A0A1W1I8</accession>
<name>A0A0A1W1I8_MICAE</name>
<protein>
    <submittedName>
        <fullName evidence="1">Uncharacterized protein</fullName>
    </submittedName>
</protein>
<evidence type="ECO:0000313" key="1">
    <source>
        <dbReference type="EMBL" id="GAL95912.1"/>
    </source>
</evidence>
<organism evidence="1 2">
    <name type="scientific">Microcystis aeruginosa NIES-44</name>
    <dbReference type="NCBI Taxonomy" id="449439"/>
    <lineage>
        <taxon>Bacteria</taxon>
        <taxon>Bacillati</taxon>
        <taxon>Cyanobacteriota</taxon>
        <taxon>Cyanophyceae</taxon>
        <taxon>Oscillatoriophycideae</taxon>
        <taxon>Chroococcales</taxon>
        <taxon>Microcystaceae</taxon>
        <taxon>Microcystis</taxon>
    </lineage>
</organism>
<comment type="caution">
    <text evidence="1">The sequence shown here is derived from an EMBL/GenBank/DDBJ whole genome shotgun (WGS) entry which is preliminary data.</text>
</comment>
<dbReference type="AlphaFoldDB" id="A0A0A1W1I8"/>